<dbReference type="InterPro" id="IPR008922">
    <property type="entry name" value="Di-copper_centre_dom_sf"/>
</dbReference>
<reference evidence="2 3" key="1">
    <citation type="submission" date="2017-03" db="EMBL/GenBank/DDBJ databases">
        <title>WGS assembly of Porphyra umbilicalis.</title>
        <authorList>
            <person name="Brawley S.H."/>
            <person name="Blouin N.A."/>
            <person name="Ficko-Blean E."/>
            <person name="Wheeler G.L."/>
            <person name="Lohr M."/>
            <person name="Goodson H.V."/>
            <person name="Jenkins J.W."/>
            <person name="Blaby-Haas C.E."/>
            <person name="Helliwell K.E."/>
            <person name="Chan C."/>
            <person name="Marriage T."/>
            <person name="Bhattacharya D."/>
            <person name="Klein A.S."/>
            <person name="Badis Y."/>
            <person name="Brodie J."/>
            <person name="Cao Y."/>
            <person name="Collen J."/>
            <person name="Dittami S.M."/>
            <person name="Gachon C.M."/>
            <person name="Green B.R."/>
            <person name="Karpowicz S."/>
            <person name="Kim J.W."/>
            <person name="Kudahl U."/>
            <person name="Lin S."/>
            <person name="Michel G."/>
            <person name="Mittag M."/>
            <person name="Olson B.J."/>
            <person name="Pangilinan J."/>
            <person name="Peng Y."/>
            <person name="Qiu H."/>
            <person name="Shu S."/>
            <person name="Singer J.T."/>
            <person name="Smith A.G."/>
            <person name="Sprecher B.N."/>
            <person name="Wagner V."/>
            <person name="Wang W."/>
            <person name="Wang Z.-Y."/>
            <person name="Yan J."/>
            <person name="Yarish C."/>
            <person name="Zoeuner-Riek S."/>
            <person name="Zhuang Y."/>
            <person name="Zou Y."/>
            <person name="Lindquist E.A."/>
            <person name="Grimwood J."/>
            <person name="Barry K."/>
            <person name="Rokhsar D.S."/>
            <person name="Schmutz J."/>
            <person name="Stiller J.W."/>
            <person name="Grossman A.R."/>
            <person name="Prochnik S.E."/>
        </authorList>
    </citation>
    <scope>NUCLEOTIDE SEQUENCE [LARGE SCALE GENOMIC DNA]</scope>
    <source>
        <strain evidence="2">4086291</strain>
    </source>
</reference>
<evidence type="ECO:0000259" key="1">
    <source>
        <dbReference type="Pfam" id="PF00264"/>
    </source>
</evidence>
<dbReference type="GO" id="GO:0016491">
    <property type="term" value="F:oxidoreductase activity"/>
    <property type="evidence" value="ECO:0007669"/>
    <property type="project" value="InterPro"/>
</dbReference>
<dbReference type="EMBL" id="KV918795">
    <property type="protein sequence ID" value="OSX79197.1"/>
    <property type="molecule type" value="Genomic_DNA"/>
</dbReference>
<dbReference type="Proteomes" id="UP000218209">
    <property type="component" value="Unassembled WGS sequence"/>
</dbReference>
<feature type="domain" description="Tyrosinase copper-binding" evidence="1">
    <location>
        <begin position="11"/>
        <end position="81"/>
    </location>
</feature>
<accession>A0A1X6PEB3</accession>
<dbReference type="OrthoDB" id="6132182at2759"/>
<evidence type="ECO:0000313" key="3">
    <source>
        <dbReference type="Proteomes" id="UP000218209"/>
    </source>
</evidence>
<proteinExistence type="predicted"/>
<protein>
    <recommendedName>
        <fullName evidence="1">Tyrosinase copper-binding domain-containing protein</fullName>
    </recommendedName>
</protein>
<sequence length="193" mass="20457">MGDLTFDQPGTINALVSASGSYADFANTWEIAHGAPHVAIGGALLTSNFGDMFLVAQSPNDPAFFIAVHANTDRVWWVRQRASGNAQQYDGQHQGRTVSASDRMSAFGRTVADTFSIPCVGYGPGRAVRTSRRFARRARAVALRVAPAARAPAAALQSRWAAASGFSAERQAQAQAQLNAAAVEALVQGRLKL</sequence>
<dbReference type="InterPro" id="IPR002227">
    <property type="entry name" value="Tyrosinase_Cu-bd"/>
</dbReference>
<dbReference type="SUPFAM" id="SSF48056">
    <property type="entry name" value="Di-copper centre-containing domain"/>
    <property type="match status" value="1"/>
</dbReference>
<name>A0A1X6PEB3_PORUM</name>
<evidence type="ECO:0000313" key="2">
    <source>
        <dbReference type="EMBL" id="OSX79197.1"/>
    </source>
</evidence>
<dbReference type="AlphaFoldDB" id="A0A1X6PEB3"/>
<dbReference type="Pfam" id="PF00264">
    <property type="entry name" value="Tyrosinase"/>
    <property type="match status" value="1"/>
</dbReference>
<organism evidence="2 3">
    <name type="scientific">Porphyra umbilicalis</name>
    <name type="common">Purple laver</name>
    <name type="synonym">Red alga</name>
    <dbReference type="NCBI Taxonomy" id="2786"/>
    <lineage>
        <taxon>Eukaryota</taxon>
        <taxon>Rhodophyta</taxon>
        <taxon>Bangiophyceae</taxon>
        <taxon>Bangiales</taxon>
        <taxon>Bangiaceae</taxon>
        <taxon>Porphyra</taxon>
    </lineage>
</organism>
<gene>
    <name evidence="2" type="ORF">BU14_0084s0011</name>
</gene>
<dbReference type="Gene3D" id="1.10.1280.10">
    <property type="entry name" value="Di-copper center containing domain from catechol oxidase"/>
    <property type="match status" value="1"/>
</dbReference>
<keyword evidence="3" id="KW-1185">Reference proteome</keyword>